<name>A0A8S5USV8_9CAUD</name>
<accession>A0A8S5USV8</accession>
<proteinExistence type="predicted"/>
<evidence type="ECO:0000313" key="1">
    <source>
        <dbReference type="EMBL" id="DAF97565.1"/>
    </source>
</evidence>
<reference evidence="1" key="1">
    <citation type="journal article" date="2021" name="Proc. Natl. Acad. Sci. U.S.A.">
        <title>A Catalog of Tens of Thousands of Viruses from Human Metagenomes Reveals Hidden Associations with Chronic Diseases.</title>
        <authorList>
            <person name="Tisza M.J."/>
            <person name="Buck C.B."/>
        </authorList>
    </citation>
    <scope>NUCLEOTIDE SEQUENCE</scope>
    <source>
        <strain evidence="1">CtijX18</strain>
    </source>
</reference>
<organism evidence="1">
    <name type="scientific">Myoviridae sp. ctijX18</name>
    <dbReference type="NCBI Taxonomy" id="2825154"/>
    <lineage>
        <taxon>Viruses</taxon>
        <taxon>Duplodnaviria</taxon>
        <taxon>Heunggongvirae</taxon>
        <taxon>Uroviricota</taxon>
        <taxon>Caudoviricetes</taxon>
    </lineage>
</organism>
<sequence>MAFLQERRVLLRRLCHHVKYLQYESLIRTLLI</sequence>
<protein>
    <submittedName>
        <fullName evidence="1">Uncharacterized protein</fullName>
    </submittedName>
</protein>
<dbReference type="EMBL" id="BK016133">
    <property type="protein sequence ID" value="DAF97565.1"/>
    <property type="molecule type" value="Genomic_DNA"/>
</dbReference>